<dbReference type="FunFam" id="1.20.1720.10:FF:000013">
    <property type="entry name" value="Related to multidrug resistance proteins"/>
    <property type="match status" value="1"/>
</dbReference>
<feature type="transmembrane region" description="Helical" evidence="8">
    <location>
        <begin position="95"/>
        <end position="119"/>
    </location>
</feature>
<keyword evidence="5 8" id="KW-1133">Transmembrane helix</keyword>
<feature type="transmembrane region" description="Helical" evidence="8">
    <location>
        <begin position="288"/>
        <end position="305"/>
    </location>
</feature>
<reference evidence="10 11" key="1">
    <citation type="submission" date="2015-09" db="EMBL/GenBank/DDBJ databases">
        <title>Host preference determinants of Valsa canker pathogens revealed by comparative genomics.</title>
        <authorList>
            <person name="Yin Z."/>
            <person name="Huang L."/>
        </authorList>
    </citation>
    <scope>NUCLEOTIDE SEQUENCE [LARGE SCALE GENOMIC DNA]</scope>
    <source>
        <strain evidence="10 11">YSFL</strain>
    </source>
</reference>
<dbReference type="Proteomes" id="UP000284375">
    <property type="component" value="Unassembled WGS sequence"/>
</dbReference>
<protein>
    <recommendedName>
        <fullName evidence="9">Major facilitator superfamily (MFS) profile domain-containing protein</fullName>
    </recommendedName>
</protein>
<comment type="subcellular location">
    <subcellularLocation>
        <location evidence="1">Endomembrane system</location>
        <topology evidence="1">Multi-pass membrane protein</topology>
    </subcellularLocation>
</comment>
<evidence type="ECO:0000313" key="10">
    <source>
        <dbReference type="EMBL" id="ROV89553.1"/>
    </source>
</evidence>
<dbReference type="PANTHER" id="PTHR23501">
    <property type="entry name" value="MAJOR FACILITATOR SUPERFAMILY"/>
    <property type="match status" value="1"/>
</dbReference>
<feature type="transmembrane region" description="Helical" evidence="8">
    <location>
        <begin position="247"/>
        <end position="268"/>
    </location>
</feature>
<evidence type="ECO:0000256" key="4">
    <source>
        <dbReference type="ARBA" id="ARBA00022692"/>
    </source>
</evidence>
<feature type="transmembrane region" description="Helical" evidence="8">
    <location>
        <begin position="222"/>
        <end position="241"/>
    </location>
</feature>
<feature type="transmembrane region" description="Helical" evidence="8">
    <location>
        <begin position="317"/>
        <end position="335"/>
    </location>
</feature>
<gene>
    <name evidence="10" type="ORF">VSDG_08561</name>
</gene>
<evidence type="ECO:0000256" key="1">
    <source>
        <dbReference type="ARBA" id="ARBA00004127"/>
    </source>
</evidence>
<evidence type="ECO:0000313" key="11">
    <source>
        <dbReference type="Proteomes" id="UP000284375"/>
    </source>
</evidence>
<feature type="transmembrane region" description="Helical" evidence="8">
    <location>
        <begin position="131"/>
        <end position="149"/>
    </location>
</feature>
<evidence type="ECO:0000256" key="7">
    <source>
        <dbReference type="SAM" id="MobiDB-lite"/>
    </source>
</evidence>
<evidence type="ECO:0000256" key="2">
    <source>
        <dbReference type="ARBA" id="ARBA00008335"/>
    </source>
</evidence>
<feature type="compositionally biased region" description="Basic and acidic residues" evidence="7">
    <location>
        <begin position="11"/>
        <end position="25"/>
    </location>
</feature>
<feature type="transmembrane region" description="Helical" evidence="8">
    <location>
        <begin position="420"/>
        <end position="441"/>
    </location>
</feature>
<dbReference type="InterPro" id="IPR001958">
    <property type="entry name" value="Tet-R_TetA/multi-R_MdtG-like"/>
</dbReference>
<feature type="transmembrane region" description="Helical" evidence="8">
    <location>
        <begin position="392"/>
        <end position="413"/>
    </location>
</feature>
<name>A0A423VEX9_CYTCH</name>
<accession>A0A423VEX9</accession>
<feature type="region of interest" description="Disordered" evidence="7">
    <location>
        <begin position="1"/>
        <end position="76"/>
    </location>
</feature>
<sequence>MAGYEDNDGHDDDKSRQTSLLRDEATEASPLLGGLDGANAGPNVALNGAFAGSSTPCPSGEEGGEHGAGEQQQEEEVVEEVVHEGIPEMAKRLHILLPAIGIGIFLCALDQLLAVATYAKIGSDLHALNSTSWIATAYFLTLTSCQPLYGKLSDIFGRKECLLFSYVVFGLGCLGCGLAGDISQLIVSRAVAGIGGGGMNAVVSILLTDIVPLRERGVWQGYMNIIFGMGTATGAPLGGLLAESLGWRWSFIGQVPFVVLAFVTVYFVLHLPERDTSHWREKLSRVDFLGALLLVSAVLSLLVGLDNGSNDGWGTRRTVAPLAVSPALFAAFLVVETKVASHPFAPGHVVLAPHLAAGYLCNFFGVLGQMPVLFFLPLLYQAVDGVSAARAGLLLVPGSVFGVAASLGSGFLIRRTGRYYWVNVAGWGLLLLSTVPMVLFSGAWTNSQFGTSVALAMLATGAGTGITTALVALLSNASREDTAVVIACSYLFRSLGSAMGVSVASAILQQVLRSQLAARLGSGEAAWEIEERVRESLDYIKELPPATADVVRRCYQVAAMSVFGFQAIPIALAFVSAFFVRERSLGGK</sequence>
<feature type="transmembrane region" description="Helical" evidence="8">
    <location>
        <begin position="161"/>
        <end position="180"/>
    </location>
</feature>
<feature type="transmembrane region" description="Helical" evidence="8">
    <location>
        <begin position="356"/>
        <end position="380"/>
    </location>
</feature>
<comment type="similarity">
    <text evidence="2">Belongs to the major facilitator superfamily.</text>
</comment>
<keyword evidence="6 8" id="KW-0472">Membrane</keyword>
<dbReference type="Pfam" id="PF07690">
    <property type="entry name" value="MFS_1"/>
    <property type="match status" value="1"/>
</dbReference>
<dbReference type="PANTHER" id="PTHR23501:SF84">
    <property type="entry name" value="VACUOLAR MEMBRANE AMINO ACID UPTAKE TRANSPORTER FNX2"/>
    <property type="match status" value="1"/>
</dbReference>
<feature type="transmembrane region" description="Helical" evidence="8">
    <location>
        <begin position="453"/>
        <end position="474"/>
    </location>
</feature>
<dbReference type="InterPro" id="IPR011701">
    <property type="entry name" value="MFS"/>
</dbReference>
<evidence type="ECO:0000256" key="8">
    <source>
        <dbReference type="SAM" id="Phobius"/>
    </source>
</evidence>
<feature type="transmembrane region" description="Helical" evidence="8">
    <location>
        <begin position="186"/>
        <end position="210"/>
    </location>
</feature>
<comment type="caution">
    <text evidence="10">The sequence shown here is derived from an EMBL/GenBank/DDBJ whole genome shotgun (WGS) entry which is preliminary data.</text>
</comment>
<evidence type="ECO:0000259" key="9">
    <source>
        <dbReference type="PROSITE" id="PS50850"/>
    </source>
</evidence>
<feature type="transmembrane region" description="Helical" evidence="8">
    <location>
        <begin position="557"/>
        <end position="580"/>
    </location>
</feature>
<evidence type="ECO:0000256" key="3">
    <source>
        <dbReference type="ARBA" id="ARBA00022448"/>
    </source>
</evidence>
<dbReference type="GO" id="GO:0012505">
    <property type="term" value="C:endomembrane system"/>
    <property type="evidence" value="ECO:0007669"/>
    <property type="project" value="UniProtKB-SubCell"/>
</dbReference>
<feature type="domain" description="Major facilitator superfamily (MFS) profile" evidence="9">
    <location>
        <begin position="96"/>
        <end position="585"/>
    </location>
</feature>
<dbReference type="PRINTS" id="PR01035">
    <property type="entry name" value="TCRTETA"/>
</dbReference>
<dbReference type="Gene3D" id="1.20.1250.20">
    <property type="entry name" value="MFS general substrate transporter like domains"/>
    <property type="match status" value="1"/>
</dbReference>
<evidence type="ECO:0000256" key="5">
    <source>
        <dbReference type="ARBA" id="ARBA00022989"/>
    </source>
</evidence>
<keyword evidence="3" id="KW-0813">Transport</keyword>
<dbReference type="GO" id="GO:0000329">
    <property type="term" value="C:fungal-type vacuole membrane"/>
    <property type="evidence" value="ECO:0007669"/>
    <property type="project" value="TreeGrafter"/>
</dbReference>
<proteinExistence type="inferred from homology"/>
<dbReference type="GO" id="GO:0015174">
    <property type="term" value="F:basic amino acid transmembrane transporter activity"/>
    <property type="evidence" value="ECO:0007669"/>
    <property type="project" value="TreeGrafter"/>
</dbReference>
<dbReference type="EMBL" id="LJZO01000057">
    <property type="protein sequence ID" value="ROV89553.1"/>
    <property type="molecule type" value="Genomic_DNA"/>
</dbReference>
<dbReference type="PROSITE" id="PS50850">
    <property type="entry name" value="MFS"/>
    <property type="match status" value="1"/>
</dbReference>
<feature type="compositionally biased region" description="Acidic residues" evidence="7">
    <location>
        <begin position="1"/>
        <end position="10"/>
    </location>
</feature>
<organism evidence="10 11">
    <name type="scientific">Cytospora chrysosperma</name>
    <name type="common">Cytospora canker fungus</name>
    <name type="synonym">Sphaeria chrysosperma</name>
    <dbReference type="NCBI Taxonomy" id="252740"/>
    <lineage>
        <taxon>Eukaryota</taxon>
        <taxon>Fungi</taxon>
        <taxon>Dikarya</taxon>
        <taxon>Ascomycota</taxon>
        <taxon>Pezizomycotina</taxon>
        <taxon>Sordariomycetes</taxon>
        <taxon>Sordariomycetidae</taxon>
        <taxon>Diaporthales</taxon>
        <taxon>Cytosporaceae</taxon>
        <taxon>Cytospora</taxon>
    </lineage>
</organism>
<dbReference type="InterPro" id="IPR020846">
    <property type="entry name" value="MFS_dom"/>
</dbReference>
<dbReference type="Gene3D" id="1.20.1720.10">
    <property type="entry name" value="Multidrug resistance protein D"/>
    <property type="match status" value="1"/>
</dbReference>
<dbReference type="GO" id="GO:0046943">
    <property type="term" value="F:carboxylic acid transmembrane transporter activity"/>
    <property type="evidence" value="ECO:0007669"/>
    <property type="project" value="UniProtKB-ARBA"/>
</dbReference>
<dbReference type="AlphaFoldDB" id="A0A423VEX9"/>
<keyword evidence="11" id="KW-1185">Reference proteome</keyword>
<dbReference type="CDD" id="cd17502">
    <property type="entry name" value="MFS_Azr1_MDR_like"/>
    <property type="match status" value="1"/>
</dbReference>
<dbReference type="SUPFAM" id="SSF103473">
    <property type="entry name" value="MFS general substrate transporter"/>
    <property type="match status" value="1"/>
</dbReference>
<keyword evidence="4 8" id="KW-0812">Transmembrane</keyword>
<dbReference type="InterPro" id="IPR036259">
    <property type="entry name" value="MFS_trans_sf"/>
</dbReference>
<dbReference type="OrthoDB" id="3437016at2759"/>
<evidence type="ECO:0000256" key="6">
    <source>
        <dbReference type="ARBA" id="ARBA00023136"/>
    </source>
</evidence>